<dbReference type="EMBL" id="CM056810">
    <property type="protein sequence ID" value="KAJ8644801.1"/>
    <property type="molecule type" value="Genomic_DNA"/>
</dbReference>
<gene>
    <name evidence="1" type="ORF">MRB53_006549</name>
</gene>
<comment type="caution">
    <text evidence="1">The sequence shown here is derived from an EMBL/GenBank/DDBJ whole genome shotgun (WGS) entry which is preliminary data.</text>
</comment>
<sequence length="230" mass="24812">MRQISTGEGKEIVCIPFQLRLGNRDTETATILSPMTNHLSQDKAAWVLTTSDVQDVSPVASLPIPLQVNLSQSLEDVATSPKGDSPPVEISNQGWVSVVSKRGSSNRRLSLCKFDGIEVAPAASSLERATIHMPGQLNLPNQGTMVEDTGRSQKAYSEGEDQTPGGSGYSDRLSSQIIACGKAVGLSIRDDKNGWENLIRFAQGRVDANNAARVVDRIGPRKKLPENFRA</sequence>
<name>A0ACC2MGA6_PERAE</name>
<dbReference type="Proteomes" id="UP001234297">
    <property type="component" value="Chromosome 2"/>
</dbReference>
<reference evidence="1 2" key="1">
    <citation type="journal article" date="2022" name="Hortic Res">
        <title>A haplotype resolved chromosomal level avocado genome allows analysis of novel avocado genes.</title>
        <authorList>
            <person name="Nath O."/>
            <person name="Fletcher S.J."/>
            <person name="Hayward A."/>
            <person name="Shaw L.M."/>
            <person name="Masouleh A.K."/>
            <person name="Furtado A."/>
            <person name="Henry R.J."/>
            <person name="Mitter N."/>
        </authorList>
    </citation>
    <scope>NUCLEOTIDE SEQUENCE [LARGE SCALE GENOMIC DNA]</scope>
    <source>
        <strain evidence="2">cv. Hass</strain>
    </source>
</reference>
<evidence type="ECO:0000313" key="1">
    <source>
        <dbReference type="EMBL" id="KAJ8644801.1"/>
    </source>
</evidence>
<protein>
    <submittedName>
        <fullName evidence="1">Uncharacterized protein</fullName>
    </submittedName>
</protein>
<evidence type="ECO:0000313" key="2">
    <source>
        <dbReference type="Proteomes" id="UP001234297"/>
    </source>
</evidence>
<organism evidence="1 2">
    <name type="scientific">Persea americana</name>
    <name type="common">Avocado</name>
    <dbReference type="NCBI Taxonomy" id="3435"/>
    <lineage>
        <taxon>Eukaryota</taxon>
        <taxon>Viridiplantae</taxon>
        <taxon>Streptophyta</taxon>
        <taxon>Embryophyta</taxon>
        <taxon>Tracheophyta</taxon>
        <taxon>Spermatophyta</taxon>
        <taxon>Magnoliopsida</taxon>
        <taxon>Magnoliidae</taxon>
        <taxon>Laurales</taxon>
        <taxon>Lauraceae</taxon>
        <taxon>Persea</taxon>
    </lineage>
</organism>
<keyword evidence="2" id="KW-1185">Reference proteome</keyword>
<accession>A0ACC2MGA6</accession>
<proteinExistence type="predicted"/>